<name>A0A5U8J8U7_SALET</name>
<comment type="caution">
    <text evidence="1">The sequence shown here is derived from an EMBL/GenBank/DDBJ whole genome shotgun (WGS) entry which is preliminary data.</text>
</comment>
<sequence length="240" mass="27067">MLTCKHCRKESNYLDPVQANIIQSPFDDAWVVDLILACPHCGQQLNLFPAVMDFELLGDPDEGEELKVNKIQKPVVLLNKHDDDSYTVAITDNSTNYHDSILMIIAEVGEDTSRHTAYYMAAEIEMLRQRIDKSTNSTSPVVIPDGLHSDTAQLVMNTANAMAEKLHKAQEKHGYTNGWKVPPDGEETGDGRNFWTREECLQALFHHLKKGDPIDCINYLAFMQANGWRTELPAQEHASE</sequence>
<evidence type="ECO:0000313" key="1">
    <source>
        <dbReference type="EMBL" id="EBR8434064.1"/>
    </source>
</evidence>
<dbReference type="EMBL" id="AAGTPA010000014">
    <property type="protein sequence ID" value="EBR8434064.1"/>
    <property type="molecule type" value="Genomic_DNA"/>
</dbReference>
<organism evidence="1">
    <name type="scientific">Salmonella enterica subsp. enterica serovar Panama</name>
    <dbReference type="NCBI Taxonomy" id="29472"/>
    <lineage>
        <taxon>Bacteria</taxon>
        <taxon>Pseudomonadati</taxon>
        <taxon>Pseudomonadota</taxon>
        <taxon>Gammaproteobacteria</taxon>
        <taxon>Enterobacterales</taxon>
        <taxon>Enterobacteriaceae</taxon>
        <taxon>Salmonella</taxon>
    </lineage>
</organism>
<accession>A0A5U8J8U7</accession>
<proteinExistence type="predicted"/>
<reference evidence="1" key="1">
    <citation type="submission" date="2018-06" db="EMBL/GenBank/DDBJ databases">
        <authorList>
            <person name="Ashton P.M."/>
            <person name="Dallman T."/>
            <person name="Nair S."/>
            <person name="De Pinna E."/>
            <person name="Peters T."/>
            <person name="Grant K."/>
        </authorList>
    </citation>
    <scope>NUCLEOTIDE SEQUENCE [LARGE SCALE GENOMIC DNA]</scope>
    <source>
        <strain evidence="1">449454</strain>
    </source>
</reference>
<dbReference type="AlphaFoldDB" id="A0A5U8J8U7"/>
<gene>
    <name evidence="1" type="ORF">DOI44_13735</name>
</gene>
<dbReference type="Proteomes" id="UP000839597">
    <property type="component" value="Unassembled WGS sequence"/>
</dbReference>
<protein>
    <submittedName>
        <fullName evidence="1">Uncharacterized protein</fullName>
    </submittedName>
</protein>